<sequence length="166" mass="19595">MLESKRLILHKPDLSFNAPLYDIHSNRQATQYTPKRRHTDITETNKMLKDWIDHWHKYGFGYFVIVEKNSNKVIGSGGAEKMTFAHKTYFNLYYRLHPQFTGQGYATEAIQTVIDWLVELDTTMPFVIRTDKNNVPSINLATRLGFYRDPNFDNFEDTNDLFFFNN</sequence>
<dbReference type="CDD" id="cd04301">
    <property type="entry name" value="NAT_SF"/>
    <property type="match status" value="1"/>
</dbReference>
<evidence type="ECO:0000313" key="3">
    <source>
        <dbReference type="Proteomes" id="UP000075418"/>
    </source>
</evidence>
<organism evidence="2 3">
    <name type="scientific">Staphylococcus kloosii</name>
    <dbReference type="NCBI Taxonomy" id="29384"/>
    <lineage>
        <taxon>Bacteria</taxon>
        <taxon>Bacillati</taxon>
        <taxon>Bacillota</taxon>
        <taxon>Bacilli</taxon>
        <taxon>Bacillales</taxon>
        <taxon>Staphylococcaceae</taxon>
        <taxon>Staphylococcus</taxon>
    </lineage>
</organism>
<dbReference type="Pfam" id="PF13302">
    <property type="entry name" value="Acetyltransf_3"/>
    <property type="match status" value="1"/>
</dbReference>
<dbReference type="Gene3D" id="3.40.630.30">
    <property type="match status" value="1"/>
</dbReference>
<evidence type="ECO:0000313" key="2">
    <source>
        <dbReference type="EMBL" id="KYH13760.1"/>
    </source>
</evidence>
<gene>
    <name evidence="2" type="ORF">A0131_02930</name>
</gene>
<dbReference type="PANTHER" id="PTHR43792">
    <property type="entry name" value="GNAT FAMILY, PUTATIVE (AFU_ORTHOLOGUE AFUA_3G00765)-RELATED-RELATED"/>
    <property type="match status" value="1"/>
</dbReference>
<dbReference type="InterPro" id="IPR051531">
    <property type="entry name" value="N-acetyltransferase"/>
</dbReference>
<evidence type="ECO:0000259" key="1">
    <source>
        <dbReference type="PROSITE" id="PS51186"/>
    </source>
</evidence>
<dbReference type="RefSeq" id="WP_061853991.1">
    <property type="nucleotide sequence ID" value="NZ_LUGM01000002.1"/>
</dbReference>
<dbReference type="PROSITE" id="PS51186">
    <property type="entry name" value="GNAT"/>
    <property type="match status" value="1"/>
</dbReference>
<feature type="domain" description="N-acetyltransferase" evidence="1">
    <location>
        <begin position="21"/>
        <end position="166"/>
    </location>
</feature>
<dbReference type="AlphaFoldDB" id="A0A151A3L5"/>
<accession>A0A151A3L5</accession>
<dbReference type="Proteomes" id="UP000075418">
    <property type="component" value="Unassembled WGS sequence"/>
</dbReference>
<comment type="caution">
    <text evidence="2">The sequence shown here is derived from an EMBL/GenBank/DDBJ whole genome shotgun (WGS) entry which is preliminary data.</text>
</comment>
<dbReference type="SUPFAM" id="SSF55729">
    <property type="entry name" value="Acyl-CoA N-acyltransferases (Nat)"/>
    <property type="match status" value="1"/>
</dbReference>
<dbReference type="InterPro" id="IPR016181">
    <property type="entry name" value="Acyl_CoA_acyltransferase"/>
</dbReference>
<reference evidence="2 3" key="1">
    <citation type="submission" date="2016-02" db="EMBL/GenBank/DDBJ databases">
        <title>Draft genome sequence of hydrocarbon degrading Staphylococcus saprophyticus Strain CNV2, isolated from crude-oil contaminated soil from Noonmati Oil Refinery, Guwahati, Assam, India.</title>
        <authorList>
            <person name="Mukherjee A."/>
            <person name="Chettri B."/>
            <person name="Langpoklakpam J."/>
            <person name="Singh A.K."/>
            <person name="Chattopadhyay D.J."/>
        </authorList>
    </citation>
    <scope>NUCLEOTIDE SEQUENCE [LARGE SCALE GENOMIC DNA]</scope>
    <source>
        <strain evidence="2 3">CNV2</strain>
    </source>
</reference>
<dbReference type="EMBL" id="LUGM01000002">
    <property type="protein sequence ID" value="KYH13760.1"/>
    <property type="molecule type" value="Genomic_DNA"/>
</dbReference>
<dbReference type="PANTHER" id="PTHR43792:SF13">
    <property type="entry name" value="ACETYLTRANSFERASE"/>
    <property type="match status" value="1"/>
</dbReference>
<name>A0A151A3L5_9STAP</name>
<dbReference type="InterPro" id="IPR000182">
    <property type="entry name" value="GNAT_dom"/>
</dbReference>
<dbReference type="GO" id="GO:0016747">
    <property type="term" value="F:acyltransferase activity, transferring groups other than amino-acyl groups"/>
    <property type="evidence" value="ECO:0007669"/>
    <property type="project" value="InterPro"/>
</dbReference>
<proteinExistence type="predicted"/>
<protein>
    <recommendedName>
        <fullName evidence="1">N-acetyltransferase domain-containing protein</fullName>
    </recommendedName>
</protein>